<sequence>MLNLITILLVFVGLVHGFYYPGYQTYYNQDPRYGYGYGYGQQSGLQAAYLAAQQAQQQQLLQQQLLAQRGGVYNDPAMLQQLLLRQQLLQQQYNPYQQQYNPYQQQMYGYGYNPYGQYGSLGSVYNARPFSPFKASATKNLAVETPAEVNPHEK</sequence>
<evidence type="ECO:0000313" key="1">
    <source>
        <dbReference type="Proteomes" id="UP000887576"/>
    </source>
</evidence>
<organism evidence="1 2">
    <name type="scientific">Panagrolaimus sp. JU765</name>
    <dbReference type="NCBI Taxonomy" id="591449"/>
    <lineage>
        <taxon>Eukaryota</taxon>
        <taxon>Metazoa</taxon>
        <taxon>Ecdysozoa</taxon>
        <taxon>Nematoda</taxon>
        <taxon>Chromadorea</taxon>
        <taxon>Rhabditida</taxon>
        <taxon>Tylenchina</taxon>
        <taxon>Panagrolaimomorpha</taxon>
        <taxon>Panagrolaimoidea</taxon>
        <taxon>Panagrolaimidae</taxon>
        <taxon>Panagrolaimus</taxon>
    </lineage>
</organism>
<evidence type="ECO:0000313" key="2">
    <source>
        <dbReference type="WBParaSite" id="JU765_v2.g12067.t1"/>
    </source>
</evidence>
<protein>
    <submittedName>
        <fullName evidence="2">Uncharacterized protein</fullName>
    </submittedName>
</protein>
<dbReference type="WBParaSite" id="JU765_v2.g12067.t1">
    <property type="protein sequence ID" value="JU765_v2.g12067.t1"/>
    <property type="gene ID" value="JU765_v2.g12067"/>
</dbReference>
<accession>A0AC34Q256</accession>
<proteinExistence type="predicted"/>
<dbReference type="Proteomes" id="UP000887576">
    <property type="component" value="Unplaced"/>
</dbReference>
<reference evidence="2" key="1">
    <citation type="submission" date="2022-11" db="UniProtKB">
        <authorList>
            <consortium name="WormBaseParasite"/>
        </authorList>
    </citation>
    <scope>IDENTIFICATION</scope>
</reference>
<name>A0AC34Q256_9BILA</name>